<name>A0AAV4W0P1_9ARAC</name>
<protein>
    <recommendedName>
        <fullName evidence="3">C2H2-type domain-containing protein</fullName>
    </recommendedName>
</protein>
<dbReference type="GO" id="GO:0008270">
    <property type="term" value="F:zinc ion binding"/>
    <property type="evidence" value="ECO:0007669"/>
    <property type="project" value="UniProtKB-KW"/>
</dbReference>
<keyword evidence="1" id="KW-0863">Zinc-finger</keyword>
<keyword evidence="1" id="KW-0862">Zinc</keyword>
<evidence type="ECO:0000259" key="3">
    <source>
        <dbReference type="PROSITE" id="PS50157"/>
    </source>
</evidence>
<feature type="non-terminal residue" evidence="4">
    <location>
        <position position="113"/>
    </location>
</feature>
<sequence length="113" mass="12429">MKGSLIKHLRFVHHVSIATCEFECGICNSKILCKPREHPCFAGDNNPIVIDVAQTLQCSFCPASFTSTLGLQNHVKSHKKAEAQAQLPAVVIPPSRRRKRAQKVRPTASPVSD</sequence>
<evidence type="ECO:0000313" key="5">
    <source>
        <dbReference type="Proteomes" id="UP001054837"/>
    </source>
</evidence>
<keyword evidence="5" id="KW-1185">Reference proteome</keyword>
<dbReference type="Proteomes" id="UP001054837">
    <property type="component" value="Unassembled WGS sequence"/>
</dbReference>
<feature type="domain" description="C2H2-type" evidence="3">
    <location>
        <begin position="56"/>
        <end position="83"/>
    </location>
</feature>
<proteinExistence type="predicted"/>
<keyword evidence="1" id="KW-0479">Metal-binding</keyword>
<dbReference type="SMART" id="SM00355">
    <property type="entry name" value="ZnF_C2H2"/>
    <property type="match status" value="1"/>
</dbReference>
<dbReference type="AlphaFoldDB" id="A0AAV4W0P1"/>
<evidence type="ECO:0000313" key="4">
    <source>
        <dbReference type="EMBL" id="GIY76121.1"/>
    </source>
</evidence>
<dbReference type="PROSITE" id="PS00028">
    <property type="entry name" value="ZINC_FINGER_C2H2_1"/>
    <property type="match status" value="1"/>
</dbReference>
<organism evidence="4 5">
    <name type="scientific">Caerostris darwini</name>
    <dbReference type="NCBI Taxonomy" id="1538125"/>
    <lineage>
        <taxon>Eukaryota</taxon>
        <taxon>Metazoa</taxon>
        <taxon>Ecdysozoa</taxon>
        <taxon>Arthropoda</taxon>
        <taxon>Chelicerata</taxon>
        <taxon>Arachnida</taxon>
        <taxon>Araneae</taxon>
        <taxon>Araneomorphae</taxon>
        <taxon>Entelegynae</taxon>
        <taxon>Araneoidea</taxon>
        <taxon>Araneidae</taxon>
        <taxon>Caerostris</taxon>
    </lineage>
</organism>
<evidence type="ECO:0000256" key="1">
    <source>
        <dbReference type="PROSITE-ProRule" id="PRU00042"/>
    </source>
</evidence>
<feature type="region of interest" description="Disordered" evidence="2">
    <location>
        <begin position="86"/>
        <end position="113"/>
    </location>
</feature>
<reference evidence="4 5" key="1">
    <citation type="submission" date="2021-06" db="EMBL/GenBank/DDBJ databases">
        <title>Caerostris darwini draft genome.</title>
        <authorList>
            <person name="Kono N."/>
            <person name="Arakawa K."/>
        </authorList>
    </citation>
    <scope>NUCLEOTIDE SEQUENCE [LARGE SCALE GENOMIC DNA]</scope>
</reference>
<comment type="caution">
    <text evidence="4">The sequence shown here is derived from an EMBL/GenBank/DDBJ whole genome shotgun (WGS) entry which is preliminary data.</text>
</comment>
<dbReference type="InterPro" id="IPR013087">
    <property type="entry name" value="Znf_C2H2_type"/>
</dbReference>
<evidence type="ECO:0000256" key="2">
    <source>
        <dbReference type="SAM" id="MobiDB-lite"/>
    </source>
</evidence>
<dbReference type="PROSITE" id="PS50157">
    <property type="entry name" value="ZINC_FINGER_C2H2_2"/>
    <property type="match status" value="1"/>
</dbReference>
<dbReference type="EMBL" id="BPLQ01013953">
    <property type="protein sequence ID" value="GIY76121.1"/>
    <property type="molecule type" value="Genomic_DNA"/>
</dbReference>
<accession>A0AAV4W0P1</accession>
<gene>
    <name evidence="4" type="ORF">CDAR_248311</name>
</gene>